<evidence type="ECO:0000313" key="1">
    <source>
        <dbReference type="EMBL" id="MEJ8303398.1"/>
    </source>
</evidence>
<organism evidence="1 2">
    <name type="scientific">Saccharibacillus sacchari</name>
    <dbReference type="NCBI Taxonomy" id="456493"/>
    <lineage>
        <taxon>Bacteria</taxon>
        <taxon>Bacillati</taxon>
        <taxon>Bacillota</taxon>
        <taxon>Bacilli</taxon>
        <taxon>Bacillales</taxon>
        <taxon>Paenibacillaceae</taxon>
        <taxon>Saccharibacillus</taxon>
    </lineage>
</organism>
<name>A0ACC6P8Z4_9BACL</name>
<reference evidence="1" key="1">
    <citation type="submission" date="2024-03" db="EMBL/GenBank/DDBJ databases">
        <title>Whole genome sequecning of epiphytes from Marcgravia umbellata leaves.</title>
        <authorList>
            <person name="Kumar G."/>
            <person name="Savka M.A."/>
        </authorList>
    </citation>
    <scope>NUCLEOTIDE SEQUENCE</scope>
    <source>
        <strain evidence="1">RIT_BL5</strain>
    </source>
</reference>
<accession>A0ACC6P8Z4</accession>
<proteinExistence type="predicted"/>
<evidence type="ECO:0000313" key="2">
    <source>
        <dbReference type="Proteomes" id="UP001380953"/>
    </source>
</evidence>
<gene>
    <name evidence="1" type="ORF">WKI47_05640</name>
</gene>
<dbReference type="EMBL" id="JBBKAR010000016">
    <property type="protein sequence ID" value="MEJ8303398.1"/>
    <property type="molecule type" value="Genomic_DNA"/>
</dbReference>
<comment type="caution">
    <text evidence="1">The sequence shown here is derived from an EMBL/GenBank/DDBJ whole genome shotgun (WGS) entry which is preliminary data.</text>
</comment>
<dbReference type="Proteomes" id="UP001380953">
    <property type="component" value="Unassembled WGS sequence"/>
</dbReference>
<protein>
    <submittedName>
        <fullName evidence="1">General stress protein</fullName>
    </submittedName>
</protein>
<sequence>MMQKMVGVFLTEREAAEAVEELKRYGYTTDNISIVTRDRDHAEEILDQHHNKAPEGAAGGAAAGGLLGGVGGLLVGLGALAIPGIGPLLAAGPIAAALAGIAVGATGGGLVGGLIGLGIPEEEAKAYDEHVGGGRVLLIVEADSESRPEIEAIFRNHYALNHTRLGGSDDRTDNLQATAPPGVSGPVDTEHGTPSSPLGEPGLPPRSQQ</sequence>
<keyword evidence="2" id="KW-1185">Reference proteome</keyword>